<keyword evidence="13" id="KW-1185">Reference proteome</keyword>
<evidence type="ECO:0000256" key="1">
    <source>
        <dbReference type="ARBA" id="ARBA00004994"/>
    </source>
</evidence>
<evidence type="ECO:0000256" key="9">
    <source>
        <dbReference type="ARBA" id="ARBA00048793"/>
    </source>
</evidence>
<evidence type="ECO:0000256" key="3">
    <source>
        <dbReference type="ARBA" id="ARBA00013014"/>
    </source>
</evidence>
<dbReference type="Pfam" id="PF02558">
    <property type="entry name" value="ApbA"/>
    <property type="match status" value="1"/>
</dbReference>
<reference evidence="12 13" key="1">
    <citation type="submission" date="2015-06" db="EMBL/GenBank/DDBJ databases">
        <title>Comparative genome analysis of nirS-carrying Bradyrhizobium sp. strains.</title>
        <authorList>
            <person name="Ishii S."/>
            <person name="Jang J."/>
            <person name="Nishizawa T."/>
            <person name="Senoo K."/>
        </authorList>
    </citation>
    <scope>NUCLEOTIDE SEQUENCE [LARGE SCALE GENOMIC DNA]</scope>
    <source>
        <strain evidence="12 13">TSA1</strain>
    </source>
</reference>
<evidence type="ECO:0000313" key="12">
    <source>
        <dbReference type="EMBL" id="PIT01933.1"/>
    </source>
</evidence>
<comment type="caution">
    <text evidence="12">The sequence shown here is derived from an EMBL/GenBank/DDBJ whole genome shotgun (WGS) entry which is preliminary data.</text>
</comment>
<dbReference type="Gene3D" id="1.10.1040.10">
    <property type="entry name" value="N-(1-d-carboxylethyl)-l-norvaline Dehydrogenase, domain 2"/>
    <property type="match status" value="1"/>
</dbReference>
<dbReference type="SUPFAM" id="SSF51735">
    <property type="entry name" value="NAD(P)-binding Rossmann-fold domains"/>
    <property type="match status" value="1"/>
</dbReference>
<dbReference type="PANTHER" id="PTHR43765:SF2">
    <property type="entry name" value="2-DEHYDROPANTOATE 2-REDUCTASE"/>
    <property type="match status" value="1"/>
</dbReference>
<dbReference type="InterPro" id="IPR013328">
    <property type="entry name" value="6PGD_dom2"/>
</dbReference>
<evidence type="ECO:0000256" key="8">
    <source>
        <dbReference type="ARBA" id="ARBA00032024"/>
    </source>
</evidence>
<keyword evidence="5" id="KW-0566">Pantothenate biosynthesis</keyword>
<evidence type="ECO:0000256" key="6">
    <source>
        <dbReference type="ARBA" id="ARBA00022857"/>
    </source>
</evidence>
<accession>A0A2M6UBG6</accession>
<comment type="pathway">
    <text evidence="1">Cofactor biosynthesis; (R)-pantothenate biosynthesis; (R)-pantoate from 3-methyl-2-oxobutanoate: step 2/2.</text>
</comment>
<evidence type="ECO:0000256" key="4">
    <source>
        <dbReference type="ARBA" id="ARBA00019465"/>
    </source>
</evidence>
<sequence>MIDRVCIWGAGAIGGIVGAHLARAGQDVILVDVADEHVEQIVSKGLTIDGPMGGFSIGISATKPEGLNGKFGAILLAVKSQHTKDACLTLLPHLASDGYVVSLQNGLNEPVIADIVGRDRTIGGFVNFAGDYLEPGRITYGLRGTVAVGELDGTITPRLEHLNRCLRLFEDNAVISPNIMGYLWGKAAYGAMLTASALTHAPIADFIGSPKRRVLLTRLAQEVLDVALAEGASPLGFDTFEPAAFVARDDMAMNASLDALAAFNRGTGKTHSGIWRDLAVRKRPTEVSAQFQPIERIARRHDLGVPLFRALVGLINDIEMGRRDQGEELADELCRRSEVLRPMGDPRSAPALSSKW</sequence>
<name>A0A2M6UBG6_9BRAD</name>
<dbReference type="Pfam" id="PF08546">
    <property type="entry name" value="ApbA_C"/>
    <property type="match status" value="1"/>
</dbReference>
<dbReference type="InterPro" id="IPR036291">
    <property type="entry name" value="NAD(P)-bd_dom_sf"/>
</dbReference>
<dbReference type="EC" id="1.1.1.169" evidence="3"/>
<evidence type="ECO:0000256" key="2">
    <source>
        <dbReference type="ARBA" id="ARBA00007870"/>
    </source>
</evidence>
<comment type="similarity">
    <text evidence="2">Belongs to the ketopantoate reductase family.</text>
</comment>
<dbReference type="RefSeq" id="WP_100177122.1">
    <property type="nucleotide sequence ID" value="NZ_LFJC01000003.1"/>
</dbReference>
<comment type="catalytic activity">
    <reaction evidence="9">
        <text>(R)-pantoate + NADP(+) = 2-dehydropantoate + NADPH + H(+)</text>
        <dbReference type="Rhea" id="RHEA:16233"/>
        <dbReference type="ChEBI" id="CHEBI:11561"/>
        <dbReference type="ChEBI" id="CHEBI:15378"/>
        <dbReference type="ChEBI" id="CHEBI:15980"/>
        <dbReference type="ChEBI" id="CHEBI:57783"/>
        <dbReference type="ChEBI" id="CHEBI:58349"/>
        <dbReference type="EC" id="1.1.1.169"/>
    </reaction>
</comment>
<gene>
    <name evidence="12" type="ORF">TSA1_14980</name>
</gene>
<dbReference type="GO" id="GO:0008677">
    <property type="term" value="F:2-dehydropantoate 2-reductase activity"/>
    <property type="evidence" value="ECO:0007669"/>
    <property type="project" value="UniProtKB-EC"/>
</dbReference>
<dbReference type="InterPro" id="IPR008927">
    <property type="entry name" value="6-PGluconate_DH-like_C_sf"/>
</dbReference>
<feature type="domain" description="Ketopantoate reductase C-terminal" evidence="11">
    <location>
        <begin position="178"/>
        <end position="319"/>
    </location>
</feature>
<dbReference type="GO" id="GO:0050661">
    <property type="term" value="F:NADP binding"/>
    <property type="evidence" value="ECO:0007669"/>
    <property type="project" value="TreeGrafter"/>
</dbReference>
<dbReference type="AlphaFoldDB" id="A0A2M6UBG6"/>
<protein>
    <recommendedName>
        <fullName evidence="4">2-dehydropantoate 2-reductase</fullName>
        <ecNumber evidence="3">1.1.1.169</ecNumber>
    </recommendedName>
    <alternativeName>
        <fullName evidence="8">Ketopantoate reductase</fullName>
    </alternativeName>
</protein>
<keyword evidence="6" id="KW-0521">NADP</keyword>
<proteinExistence type="inferred from homology"/>
<dbReference type="SUPFAM" id="SSF48179">
    <property type="entry name" value="6-phosphogluconate dehydrogenase C-terminal domain-like"/>
    <property type="match status" value="1"/>
</dbReference>
<dbReference type="Proteomes" id="UP000228930">
    <property type="component" value="Unassembled WGS sequence"/>
</dbReference>
<dbReference type="GO" id="GO:0005737">
    <property type="term" value="C:cytoplasm"/>
    <property type="evidence" value="ECO:0007669"/>
    <property type="project" value="TreeGrafter"/>
</dbReference>
<evidence type="ECO:0000313" key="13">
    <source>
        <dbReference type="Proteomes" id="UP000228930"/>
    </source>
</evidence>
<dbReference type="InterPro" id="IPR013752">
    <property type="entry name" value="KPA_reductase"/>
</dbReference>
<dbReference type="Gene3D" id="3.40.50.720">
    <property type="entry name" value="NAD(P)-binding Rossmann-like Domain"/>
    <property type="match status" value="1"/>
</dbReference>
<dbReference type="UniPathway" id="UPA00028">
    <property type="reaction ID" value="UER00004"/>
</dbReference>
<dbReference type="InterPro" id="IPR013332">
    <property type="entry name" value="KPR_N"/>
</dbReference>
<organism evidence="12 13">
    <name type="scientific">Bradyrhizobium nitroreducens</name>
    <dbReference type="NCBI Taxonomy" id="709803"/>
    <lineage>
        <taxon>Bacteria</taxon>
        <taxon>Pseudomonadati</taxon>
        <taxon>Pseudomonadota</taxon>
        <taxon>Alphaproteobacteria</taxon>
        <taxon>Hyphomicrobiales</taxon>
        <taxon>Nitrobacteraceae</taxon>
        <taxon>Bradyrhizobium</taxon>
    </lineage>
</organism>
<evidence type="ECO:0000259" key="11">
    <source>
        <dbReference type="Pfam" id="PF08546"/>
    </source>
</evidence>
<feature type="domain" description="Ketopantoate reductase N-terminal" evidence="10">
    <location>
        <begin position="5"/>
        <end position="152"/>
    </location>
</feature>
<dbReference type="PANTHER" id="PTHR43765">
    <property type="entry name" value="2-DEHYDROPANTOATE 2-REDUCTASE-RELATED"/>
    <property type="match status" value="1"/>
</dbReference>
<keyword evidence="7" id="KW-0560">Oxidoreductase</keyword>
<evidence type="ECO:0000256" key="5">
    <source>
        <dbReference type="ARBA" id="ARBA00022655"/>
    </source>
</evidence>
<dbReference type="EMBL" id="LFJC01000003">
    <property type="protein sequence ID" value="PIT01933.1"/>
    <property type="molecule type" value="Genomic_DNA"/>
</dbReference>
<evidence type="ECO:0000256" key="7">
    <source>
        <dbReference type="ARBA" id="ARBA00023002"/>
    </source>
</evidence>
<evidence type="ECO:0000259" key="10">
    <source>
        <dbReference type="Pfam" id="PF02558"/>
    </source>
</evidence>
<dbReference type="InterPro" id="IPR050838">
    <property type="entry name" value="Ketopantoate_reductase"/>
</dbReference>
<dbReference type="GO" id="GO:0015940">
    <property type="term" value="P:pantothenate biosynthetic process"/>
    <property type="evidence" value="ECO:0007669"/>
    <property type="project" value="UniProtKB-UniPathway"/>
</dbReference>